<evidence type="ECO:0000313" key="2">
    <source>
        <dbReference type="EMBL" id="SDD83546.1"/>
    </source>
</evidence>
<organism evidence="2 3">
    <name type="scientific">Bradyrhizobium brasilense</name>
    <dbReference type="NCBI Taxonomy" id="1419277"/>
    <lineage>
        <taxon>Bacteria</taxon>
        <taxon>Pseudomonadati</taxon>
        <taxon>Pseudomonadota</taxon>
        <taxon>Alphaproteobacteria</taxon>
        <taxon>Hyphomicrobiales</taxon>
        <taxon>Nitrobacteraceae</taxon>
        <taxon>Bradyrhizobium</taxon>
    </lineage>
</organism>
<dbReference type="AlphaFoldDB" id="A0A1G6Y1P5"/>
<dbReference type="RefSeq" id="WP_092083606.1">
    <property type="nucleotide sequence ID" value="NZ_FMZW01000016.1"/>
</dbReference>
<name>A0A1G6Y1P5_9BRAD</name>
<protein>
    <recommendedName>
        <fullName evidence="1">DUF6894 domain-containing protein</fullName>
    </recommendedName>
</protein>
<accession>A0A1G6Y1P5</accession>
<dbReference type="Proteomes" id="UP000199245">
    <property type="component" value="Unassembled WGS sequence"/>
</dbReference>
<reference evidence="2 3" key="1">
    <citation type="submission" date="2016-10" db="EMBL/GenBank/DDBJ databases">
        <authorList>
            <person name="de Groot N.N."/>
        </authorList>
    </citation>
    <scope>NUCLEOTIDE SEQUENCE [LARGE SCALE GENOMIC DNA]</scope>
    <source>
        <strain evidence="2 3">R5</strain>
    </source>
</reference>
<proteinExistence type="predicted"/>
<sequence length="77" mass="8801">MATRYYFDIRNGEQLYADKQGIELRDEETAAHEAMQSLLSIAKESLPLDKHRLLAFEVRTDEGPLFQVSLSLGITRC</sequence>
<gene>
    <name evidence="2" type="ORF">SAMN05216337_10162</name>
</gene>
<dbReference type="InterPro" id="IPR054189">
    <property type="entry name" value="DUF6894"/>
</dbReference>
<dbReference type="Pfam" id="PF21834">
    <property type="entry name" value="DUF6894"/>
    <property type="match status" value="1"/>
</dbReference>
<evidence type="ECO:0000313" key="3">
    <source>
        <dbReference type="Proteomes" id="UP000199245"/>
    </source>
</evidence>
<feature type="domain" description="DUF6894" evidence="1">
    <location>
        <begin position="4"/>
        <end position="71"/>
    </location>
</feature>
<dbReference type="EMBL" id="FMZW01000016">
    <property type="protein sequence ID" value="SDD83546.1"/>
    <property type="molecule type" value="Genomic_DNA"/>
</dbReference>
<evidence type="ECO:0000259" key="1">
    <source>
        <dbReference type="Pfam" id="PF21834"/>
    </source>
</evidence>